<dbReference type="Proteomes" id="UP000006512">
    <property type="component" value="Unassembled WGS sequence"/>
</dbReference>
<dbReference type="HOGENOM" id="CLU_2731258_0_0_5"/>
<dbReference type="EMBL" id="GL883077">
    <property type="protein sequence ID" value="EGF92910.1"/>
    <property type="molecule type" value="Genomic_DNA"/>
</dbReference>
<gene>
    <name evidence="1" type="ORF">ABI_13480</name>
</gene>
<protein>
    <submittedName>
        <fullName evidence="1">Uncharacterized protein</fullName>
    </submittedName>
</protein>
<evidence type="ECO:0000313" key="2">
    <source>
        <dbReference type="Proteomes" id="UP000006512"/>
    </source>
</evidence>
<sequence>MAGGLFTRRVASYRLTPAFTSVILKKIDGGVELTDQKKQMMGRLRLGDLEFEYWDKRLESVEKELIYVTKR</sequence>
<organism evidence="1 2">
    <name type="scientific">Asticcacaulis biprosthecium C19</name>
    <dbReference type="NCBI Taxonomy" id="715226"/>
    <lineage>
        <taxon>Bacteria</taxon>
        <taxon>Pseudomonadati</taxon>
        <taxon>Pseudomonadota</taxon>
        <taxon>Alphaproteobacteria</taxon>
        <taxon>Caulobacterales</taxon>
        <taxon>Caulobacteraceae</taxon>
        <taxon>Asticcacaulis</taxon>
    </lineage>
</organism>
<accession>F4QI43</accession>
<proteinExistence type="predicted"/>
<reference evidence="2" key="1">
    <citation type="submission" date="2011-03" db="EMBL/GenBank/DDBJ databases">
        <title>Draft genome sequence of Brevundimonas diminuta.</title>
        <authorList>
            <person name="Brown P.J.B."/>
            <person name="Buechlein A."/>
            <person name="Hemmerich C."/>
            <person name="Brun Y.V."/>
        </authorList>
    </citation>
    <scope>NUCLEOTIDE SEQUENCE [LARGE SCALE GENOMIC DNA]</scope>
    <source>
        <strain evidence="2">C19</strain>
    </source>
</reference>
<dbReference type="AlphaFoldDB" id="F4QI43"/>
<name>F4QI43_9CAUL</name>
<evidence type="ECO:0000313" key="1">
    <source>
        <dbReference type="EMBL" id="EGF92910.1"/>
    </source>
</evidence>
<keyword evidence="2" id="KW-1185">Reference proteome</keyword>